<reference evidence="2 3" key="1">
    <citation type="submission" date="2016-04" db="EMBL/GenBank/DDBJ databases">
        <authorList>
            <person name="Chen L."/>
            <person name="Zhuang W."/>
            <person name="Wang G."/>
        </authorList>
    </citation>
    <scope>NUCLEOTIDE SEQUENCE [LARGE SCALE GENOMIC DNA]</scope>
    <source>
        <strain evidence="3">GR20</strain>
    </source>
</reference>
<evidence type="ECO:0008006" key="4">
    <source>
        <dbReference type="Google" id="ProtNLM"/>
    </source>
</evidence>
<protein>
    <recommendedName>
        <fullName evidence="4">Nucleic acid binding OB-fold tRNA/helicase-type</fullName>
    </recommendedName>
</protein>
<feature type="transmembrane region" description="Helical" evidence="1">
    <location>
        <begin position="7"/>
        <end position="26"/>
    </location>
</feature>
<comment type="caution">
    <text evidence="2">The sequence shown here is derived from an EMBL/GenBank/DDBJ whole genome shotgun (WGS) entry which is preliminary data.</text>
</comment>
<evidence type="ECO:0000313" key="2">
    <source>
        <dbReference type="EMBL" id="OQP50202.1"/>
    </source>
</evidence>
<evidence type="ECO:0000313" key="3">
    <source>
        <dbReference type="Proteomes" id="UP000192277"/>
    </source>
</evidence>
<accession>A0ABX3NZ79</accession>
<dbReference type="InterPro" id="IPR024422">
    <property type="entry name" value="Protein_unknown_function_OB"/>
</dbReference>
<organism evidence="2 3">
    <name type="scientific">Niastella koreensis</name>
    <dbReference type="NCBI Taxonomy" id="354356"/>
    <lineage>
        <taxon>Bacteria</taxon>
        <taxon>Pseudomonadati</taxon>
        <taxon>Bacteroidota</taxon>
        <taxon>Chitinophagia</taxon>
        <taxon>Chitinophagales</taxon>
        <taxon>Chitinophagaceae</taxon>
        <taxon>Niastella</taxon>
    </lineage>
</organism>
<sequence>MRTWKKIMIISIAMLIAAVSYGWYLYNKKPADTRTQTAAMETSAVELVKHFQQDEAAAGRQFVDKLIIVSGNISNTQIDPDGHATVLLDTGDPFAAVICSFYNDEVEGVKKIPAGSRVKIKGICTGILTDVILNKCTLLK</sequence>
<gene>
    <name evidence="2" type="ORF">A4D02_27630</name>
</gene>
<name>A0ABX3NZ79_9BACT</name>
<keyword evidence="1" id="KW-1133">Transmembrane helix</keyword>
<evidence type="ECO:0000256" key="1">
    <source>
        <dbReference type="SAM" id="Phobius"/>
    </source>
</evidence>
<keyword evidence="3" id="KW-1185">Reference proteome</keyword>
<keyword evidence="1" id="KW-0472">Membrane</keyword>
<dbReference type="Pfam" id="PF12869">
    <property type="entry name" value="tRNA_anti-like"/>
    <property type="match status" value="1"/>
</dbReference>
<keyword evidence="1" id="KW-0812">Transmembrane</keyword>
<dbReference type="EMBL" id="LWBO01000007">
    <property type="protein sequence ID" value="OQP50202.1"/>
    <property type="molecule type" value="Genomic_DNA"/>
</dbReference>
<dbReference type="Proteomes" id="UP000192277">
    <property type="component" value="Unassembled WGS sequence"/>
</dbReference>
<dbReference type="RefSeq" id="WP_014219528.1">
    <property type="nucleotide sequence ID" value="NZ_LWBO01000007.1"/>
</dbReference>
<proteinExistence type="predicted"/>